<dbReference type="Pfam" id="PF24855">
    <property type="entry name" value="DUF7729"/>
    <property type="match status" value="1"/>
</dbReference>
<dbReference type="Proteomes" id="UP000245946">
    <property type="component" value="Unassembled WGS sequence"/>
</dbReference>
<dbReference type="InterPro" id="IPR056146">
    <property type="entry name" value="DUF7729"/>
</dbReference>
<evidence type="ECO:0000313" key="4">
    <source>
        <dbReference type="Proteomes" id="UP000245946"/>
    </source>
</evidence>
<dbReference type="RefSeq" id="XP_025598845.1">
    <property type="nucleotide sequence ID" value="XM_025742251.1"/>
</dbReference>
<feature type="signal peptide" evidence="1">
    <location>
        <begin position="1"/>
        <end position="21"/>
    </location>
</feature>
<sequence>MRFASLSFFAAALAAPALVAAQAASSTSGAAAPQSTYIPTSGISTTCTGFLESLNSDDNLATCIAPLSNATDFYAQATRGANPSQTALSEGLDKLCTDGDKCDVAAIRKRLFDFFDQCKPEIQQKNEAVLKLYDFLYLIIPFHQAVCTKGDDGKFCLLNTATSAATSAKTKRDIGTDDELLSGVKRSHEHAALHARQAASVDSTVSSTSASNNIAFLFLQPTAKKEVLCSSCTKNILAAYIAFETSIPYAIGLANSDQLKGQSDLYKASQKECGKDFSKQINVVAGTTDFAKVSSALSLPVASTVAAGLSAIAALGLAL</sequence>
<dbReference type="OrthoDB" id="5588482at2759"/>
<name>A0A316ZB90_9BASI</name>
<evidence type="ECO:0000259" key="2">
    <source>
        <dbReference type="Pfam" id="PF24855"/>
    </source>
</evidence>
<dbReference type="GeneID" id="37269795"/>
<feature type="domain" description="DUF7729" evidence="2">
    <location>
        <begin position="43"/>
        <end position="168"/>
    </location>
</feature>
<keyword evidence="1" id="KW-0732">Signal</keyword>
<proteinExistence type="predicted"/>
<dbReference type="STRING" id="58919.A0A316ZB90"/>
<keyword evidence="4" id="KW-1185">Reference proteome</keyword>
<organism evidence="3 4">
    <name type="scientific">Tilletiopsis washingtonensis</name>
    <dbReference type="NCBI Taxonomy" id="58919"/>
    <lineage>
        <taxon>Eukaryota</taxon>
        <taxon>Fungi</taxon>
        <taxon>Dikarya</taxon>
        <taxon>Basidiomycota</taxon>
        <taxon>Ustilaginomycotina</taxon>
        <taxon>Exobasidiomycetes</taxon>
        <taxon>Entylomatales</taxon>
        <taxon>Entylomatales incertae sedis</taxon>
        <taxon>Tilletiopsis</taxon>
    </lineage>
</organism>
<gene>
    <name evidence="3" type="ORF">FA09DRAFT_329617</name>
</gene>
<reference evidence="3 4" key="1">
    <citation type="journal article" date="2018" name="Mol. Biol. Evol.">
        <title>Broad Genomic Sampling Reveals a Smut Pathogenic Ancestry of the Fungal Clade Ustilaginomycotina.</title>
        <authorList>
            <person name="Kijpornyongpan T."/>
            <person name="Mondo S.J."/>
            <person name="Barry K."/>
            <person name="Sandor L."/>
            <person name="Lee J."/>
            <person name="Lipzen A."/>
            <person name="Pangilinan J."/>
            <person name="LaButti K."/>
            <person name="Hainaut M."/>
            <person name="Henrissat B."/>
            <person name="Grigoriev I.V."/>
            <person name="Spatafora J.W."/>
            <person name="Aime M.C."/>
        </authorList>
    </citation>
    <scope>NUCLEOTIDE SEQUENCE [LARGE SCALE GENOMIC DNA]</scope>
    <source>
        <strain evidence="3 4">MCA 4186</strain>
    </source>
</reference>
<evidence type="ECO:0000256" key="1">
    <source>
        <dbReference type="SAM" id="SignalP"/>
    </source>
</evidence>
<accession>A0A316ZB90</accession>
<dbReference type="EMBL" id="KZ819291">
    <property type="protein sequence ID" value="PWN98566.1"/>
    <property type="molecule type" value="Genomic_DNA"/>
</dbReference>
<dbReference type="AlphaFoldDB" id="A0A316ZB90"/>
<evidence type="ECO:0000313" key="3">
    <source>
        <dbReference type="EMBL" id="PWN98566.1"/>
    </source>
</evidence>
<feature type="chain" id="PRO_5016300603" description="DUF7729 domain-containing protein" evidence="1">
    <location>
        <begin position="22"/>
        <end position="319"/>
    </location>
</feature>
<protein>
    <recommendedName>
        <fullName evidence="2">DUF7729 domain-containing protein</fullName>
    </recommendedName>
</protein>